<name>A0A1G2CP91_9BACT</name>
<dbReference type="Proteomes" id="UP000177587">
    <property type="component" value="Unassembled WGS sequence"/>
</dbReference>
<evidence type="ECO:0000313" key="3">
    <source>
        <dbReference type="EMBL" id="OGZ03224.1"/>
    </source>
</evidence>
<dbReference type="InterPro" id="IPR004482">
    <property type="entry name" value="Mg_chelat-rel"/>
</dbReference>
<dbReference type="STRING" id="1798656.A2604_01935"/>
<protein>
    <submittedName>
        <fullName evidence="3">Magnesium chelatase</fullName>
    </submittedName>
</protein>
<evidence type="ECO:0000259" key="2">
    <source>
        <dbReference type="SMART" id="SM00382"/>
    </source>
</evidence>
<feature type="domain" description="AAA+ ATPase" evidence="2">
    <location>
        <begin position="215"/>
        <end position="396"/>
    </location>
</feature>
<dbReference type="Gene3D" id="3.40.50.300">
    <property type="entry name" value="P-loop containing nucleotide triphosphate hydrolases"/>
    <property type="match status" value="1"/>
</dbReference>
<dbReference type="Gene3D" id="3.30.230.10">
    <property type="match status" value="1"/>
</dbReference>
<dbReference type="Pfam" id="PF13335">
    <property type="entry name" value="Mg_chelatase_C"/>
    <property type="match status" value="1"/>
</dbReference>
<dbReference type="InterPro" id="IPR045006">
    <property type="entry name" value="CHLI-like"/>
</dbReference>
<dbReference type="Pfam" id="PF13541">
    <property type="entry name" value="ChlI"/>
    <property type="match status" value="1"/>
</dbReference>
<comment type="caution">
    <text evidence="3">The sequence shown here is derived from an EMBL/GenBank/DDBJ whole genome shotgun (WGS) entry which is preliminary data.</text>
</comment>
<dbReference type="PANTHER" id="PTHR32039:SF7">
    <property type="entry name" value="COMPETENCE PROTEIN COMM"/>
    <property type="match status" value="1"/>
</dbReference>
<organism evidence="3 4">
    <name type="scientific">Candidatus Liptonbacteria bacterium RIFOXYD1_FULL_36_11</name>
    <dbReference type="NCBI Taxonomy" id="1798656"/>
    <lineage>
        <taxon>Bacteria</taxon>
        <taxon>Candidatus Liptoniibacteriota</taxon>
    </lineage>
</organism>
<dbReference type="SUPFAM" id="SSF52540">
    <property type="entry name" value="P-loop containing nucleoside triphosphate hydrolases"/>
    <property type="match status" value="1"/>
</dbReference>
<dbReference type="SMART" id="SM00382">
    <property type="entry name" value="AAA"/>
    <property type="match status" value="1"/>
</dbReference>
<comment type="similarity">
    <text evidence="1">Belongs to the Mg-chelatase subunits D/I family. ComM subfamily.</text>
</comment>
<dbReference type="AlphaFoldDB" id="A0A1G2CP91"/>
<dbReference type="GO" id="GO:0005524">
    <property type="term" value="F:ATP binding"/>
    <property type="evidence" value="ECO:0007669"/>
    <property type="project" value="InterPro"/>
</dbReference>
<dbReference type="InterPro" id="IPR025158">
    <property type="entry name" value="Mg_chelat-rel_C"/>
</dbReference>
<dbReference type="Pfam" id="PF01078">
    <property type="entry name" value="Mg_chelatase"/>
    <property type="match status" value="1"/>
</dbReference>
<dbReference type="InterPro" id="IPR000523">
    <property type="entry name" value="Mg_chelatse_chII-like_cat_dom"/>
</dbReference>
<dbReference type="InterPro" id="IPR027417">
    <property type="entry name" value="P-loop_NTPase"/>
</dbReference>
<evidence type="ECO:0000313" key="4">
    <source>
        <dbReference type="Proteomes" id="UP000177587"/>
    </source>
</evidence>
<evidence type="ECO:0000256" key="1">
    <source>
        <dbReference type="ARBA" id="ARBA00006354"/>
    </source>
</evidence>
<dbReference type="NCBIfam" id="TIGR00368">
    <property type="entry name" value="YifB family Mg chelatase-like AAA ATPase"/>
    <property type="match status" value="1"/>
</dbReference>
<accession>A0A1G2CP91</accession>
<dbReference type="InterPro" id="IPR003593">
    <property type="entry name" value="AAA+_ATPase"/>
</dbReference>
<dbReference type="CDD" id="cd00009">
    <property type="entry name" value="AAA"/>
    <property type="match status" value="1"/>
</dbReference>
<reference evidence="3 4" key="1">
    <citation type="journal article" date="2016" name="Nat. Commun.">
        <title>Thousands of microbial genomes shed light on interconnected biogeochemical processes in an aquifer system.</title>
        <authorList>
            <person name="Anantharaman K."/>
            <person name="Brown C.T."/>
            <person name="Hug L.A."/>
            <person name="Sharon I."/>
            <person name="Castelle C.J."/>
            <person name="Probst A.J."/>
            <person name="Thomas B.C."/>
            <person name="Singh A."/>
            <person name="Wilkins M.J."/>
            <person name="Karaoz U."/>
            <person name="Brodie E.L."/>
            <person name="Williams K.H."/>
            <person name="Hubbard S.S."/>
            <person name="Banfield J.F."/>
        </authorList>
    </citation>
    <scope>NUCLEOTIDE SEQUENCE [LARGE SCALE GENOMIC DNA]</scope>
</reference>
<sequence>MSEVAKIFSAELEGINAKIIEVEVDVSAGLHSFSIVGLADKALSEAKERVNSALKNIGVKPPNRENRRITVNLAPADIKKTGSQYDLAIALGYLLATGQIKKFNSADKIFIGELSLNGDLRPVFGSLNIAEMAKKLGFHTLFLPEENAKEAGLTSGLNIIPISDLKELIEIIEERKEKSPVSFSFFPAENFSFVSIAEVKGQENAKRALSIAAAGAHNILMSGPPGSGKSMLAQALVSILPPLEFEEAIESTKIYSVAGQNKENIIRSRPFRSPHHTASSVSIIGGGQTPKPGEISLAHRGILFLDEIPEFHRDVLEALRQPLENGKIFVSRARGVLEFPAKFMLVAAMNPCPCGFWNDPEKECRCTANEIFRYQKKISGPLLDRIDIQITVPRAKTEELMEKKIFENEKKQAQEIKERVALARGKQKDRFKKLNLKILVNSELSSHECDDIISLNEDCQNFLKKTLEKSLISARGYYRTLKVARTIADLESSENVLLPHLAEAFRYRLKD</sequence>
<dbReference type="InterPro" id="IPR014721">
    <property type="entry name" value="Ribsml_uS5_D2-typ_fold_subgr"/>
</dbReference>
<gene>
    <name evidence="3" type="ORF">A2604_01935</name>
</gene>
<dbReference type="EMBL" id="MHLG01000026">
    <property type="protein sequence ID" value="OGZ03224.1"/>
    <property type="molecule type" value="Genomic_DNA"/>
</dbReference>
<proteinExistence type="inferred from homology"/>
<dbReference type="InterPro" id="IPR020568">
    <property type="entry name" value="Ribosomal_Su5_D2-typ_SF"/>
</dbReference>
<dbReference type="SUPFAM" id="SSF54211">
    <property type="entry name" value="Ribosomal protein S5 domain 2-like"/>
    <property type="match status" value="1"/>
</dbReference>
<dbReference type="PANTHER" id="PTHR32039">
    <property type="entry name" value="MAGNESIUM-CHELATASE SUBUNIT CHLI"/>
    <property type="match status" value="1"/>
</dbReference>